<evidence type="ECO:0000313" key="1">
    <source>
        <dbReference type="EMBL" id="RUT11993.1"/>
    </source>
</evidence>
<reference evidence="1 2" key="1">
    <citation type="journal article" date="2019" name="Genome Biol. Evol.">
        <title>Day and night: Metabolic profiles and evolutionary relationships of six axenic non-marine cyanobacteria.</title>
        <authorList>
            <person name="Will S.E."/>
            <person name="Henke P."/>
            <person name="Boedeker C."/>
            <person name="Huang S."/>
            <person name="Brinkmann H."/>
            <person name="Rohde M."/>
            <person name="Jarek M."/>
            <person name="Friedl T."/>
            <person name="Seufert S."/>
            <person name="Schumacher M."/>
            <person name="Overmann J."/>
            <person name="Neumann-Schaal M."/>
            <person name="Petersen J."/>
        </authorList>
    </citation>
    <scope>NUCLEOTIDE SEQUENCE [LARGE SCALE GENOMIC DNA]</scope>
    <source>
        <strain evidence="1 2">SAG 39.79</strain>
    </source>
</reference>
<evidence type="ECO:0000313" key="2">
    <source>
        <dbReference type="Proteomes" id="UP000282574"/>
    </source>
</evidence>
<name>A0AB37UKT2_9CYAN</name>
<proteinExistence type="predicted"/>
<protein>
    <submittedName>
        <fullName evidence="1">Uncharacterized protein</fullName>
    </submittedName>
</protein>
<dbReference type="AlphaFoldDB" id="A0AB37UKT2"/>
<comment type="caution">
    <text evidence="1">The sequence shown here is derived from an EMBL/GenBank/DDBJ whole genome shotgun (WGS) entry which is preliminary data.</text>
</comment>
<dbReference type="EMBL" id="RSCK01000019">
    <property type="protein sequence ID" value="RUT11993.1"/>
    <property type="molecule type" value="Genomic_DNA"/>
</dbReference>
<sequence length="159" mass="17960">MRSLEIGRKIQNPDIPMTQLFALSPRYRLDDELPWLEAIDPSHHYWIAVNGDRSAIVAIPGLTVSSFDEFKQAIRQFRALQAGEQMTVARAASTSTIYCISSNCYAISAKVNGATVWHLFDYETLESLLMTAYPDWQCSPKDIEMGRQLLAKSFQQVLA</sequence>
<organism evidence="1 2">
    <name type="scientific">Chroococcidiopsis cubana SAG 39.79</name>
    <dbReference type="NCBI Taxonomy" id="388085"/>
    <lineage>
        <taxon>Bacteria</taxon>
        <taxon>Bacillati</taxon>
        <taxon>Cyanobacteriota</taxon>
        <taxon>Cyanophyceae</taxon>
        <taxon>Chroococcidiopsidales</taxon>
        <taxon>Chroococcidiopsidaceae</taxon>
        <taxon>Chroococcidiopsis</taxon>
    </lineage>
</organism>
<accession>A0AB37UKT2</accession>
<dbReference type="Proteomes" id="UP000282574">
    <property type="component" value="Unassembled WGS sequence"/>
</dbReference>
<gene>
    <name evidence="1" type="ORF">DSM107010_28010</name>
</gene>
<keyword evidence="2" id="KW-1185">Reference proteome</keyword>